<dbReference type="PROSITE" id="PS50172">
    <property type="entry name" value="BRCT"/>
    <property type="match status" value="1"/>
</dbReference>
<comment type="caution">
    <text evidence="3">The sequence shown here is derived from an EMBL/GenBank/DDBJ whole genome shotgun (WGS) entry which is preliminary data.</text>
</comment>
<organism evidence="3 4">
    <name type="scientific">Fusarium poae</name>
    <dbReference type="NCBI Taxonomy" id="36050"/>
    <lineage>
        <taxon>Eukaryota</taxon>
        <taxon>Fungi</taxon>
        <taxon>Dikarya</taxon>
        <taxon>Ascomycota</taxon>
        <taxon>Pezizomycotina</taxon>
        <taxon>Sordariomycetes</taxon>
        <taxon>Hypocreomycetidae</taxon>
        <taxon>Hypocreales</taxon>
        <taxon>Nectriaceae</taxon>
        <taxon>Fusarium</taxon>
    </lineage>
</organism>
<feature type="region of interest" description="Disordered" evidence="1">
    <location>
        <begin position="720"/>
        <end position="839"/>
    </location>
</feature>
<feature type="region of interest" description="Disordered" evidence="1">
    <location>
        <begin position="973"/>
        <end position="1010"/>
    </location>
</feature>
<dbReference type="OMA" id="IDLRNPP"/>
<dbReference type="InterPro" id="IPR022047">
    <property type="entry name" value="Microcephalin-like"/>
</dbReference>
<keyword evidence="4" id="KW-1185">Reference proteome</keyword>
<feature type="compositionally biased region" description="Low complexity" evidence="1">
    <location>
        <begin position="29"/>
        <end position="45"/>
    </location>
</feature>
<feature type="compositionally biased region" description="Polar residues" evidence="1">
    <location>
        <begin position="542"/>
        <end position="555"/>
    </location>
</feature>
<dbReference type="GO" id="GO:0000278">
    <property type="term" value="P:mitotic cell cycle"/>
    <property type="evidence" value="ECO:0007669"/>
    <property type="project" value="TreeGrafter"/>
</dbReference>
<feature type="compositionally biased region" description="Polar residues" evidence="1">
    <location>
        <begin position="973"/>
        <end position="1006"/>
    </location>
</feature>
<dbReference type="SUPFAM" id="SSF52113">
    <property type="entry name" value="BRCT domain"/>
    <property type="match status" value="1"/>
</dbReference>
<gene>
    <name evidence="3" type="ORF">FPOA_01533</name>
</gene>
<reference evidence="3 4" key="1">
    <citation type="submission" date="2016-06" db="EMBL/GenBank/DDBJ databases">
        <title>Living apart together: crosstalk between the core and supernumerary genomes in a fungal plant pathogen.</title>
        <authorList>
            <person name="Vanheule A."/>
            <person name="Audenaert K."/>
            <person name="Warris S."/>
            <person name="Van De Geest H."/>
            <person name="Schijlen E."/>
            <person name="Hofte M."/>
            <person name="De Saeger S."/>
            <person name="Haesaert G."/>
            <person name="Waalwijk C."/>
            <person name="Van Der Lee T."/>
        </authorList>
    </citation>
    <scope>NUCLEOTIDE SEQUENCE [LARGE SCALE GENOMIC DNA]</scope>
    <source>
        <strain evidence="3 4">2516</strain>
    </source>
</reference>
<evidence type="ECO:0000259" key="2">
    <source>
        <dbReference type="PROSITE" id="PS50172"/>
    </source>
</evidence>
<dbReference type="CDD" id="cd17716">
    <property type="entry name" value="BRCT_microcephalin_rpt1"/>
    <property type="match status" value="1"/>
</dbReference>
<feature type="region of interest" description="Disordered" evidence="1">
    <location>
        <begin position="454"/>
        <end position="598"/>
    </location>
</feature>
<dbReference type="InterPro" id="IPR001357">
    <property type="entry name" value="BRCT_dom"/>
</dbReference>
<dbReference type="AlphaFoldDB" id="A0A1B8B4F5"/>
<feature type="compositionally biased region" description="Polar residues" evidence="1">
    <location>
        <begin position="786"/>
        <end position="795"/>
    </location>
</feature>
<dbReference type="PANTHER" id="PTHR14625">
    <property type="entry name" value="MICROCEPHALIN"/>
    <property type="match status" value="1"/>
</dbReference>
<feature type="region of interest" description="Disordered" evidence="1">
    <location>
        <begin position="1"/>
        <end position="357"/>
    </location>
</feature>
<name>A0A1B8B4F5_FUSPO</name>
<feature type="compositionally biased region" description="Basic and acidic residues" evidence="1">
    <location>
        <begin position="172"/>
        <end position="191"/>
    </location>
</feature>
<feature type="compositionally biased region" description="Basic and acidic residues" evidence="1">
    <location>
        <begin position="456"/>
        <end position="466"/>
    </location>
</feature>
<feature type="compositionally biased region" description="Acidic residues" evidence="1">
    <location>
        <begin position="508"/>
        <end position="525"/>
    </location>
</feature>
<dbReference type="InterPro" id="IPR036420">
    <property type="entry name" value="BRCT_dom_sf"/>
</dbReference>
<dbReference type="Gene3D" id="3.40.50.10190">
    <property type="entry name" value="BRCT domain"/>
    <property type="match status" value="1"/>
</dbReference>
<dbReference type="PANTHER" id="PTHR14625:SF3">
    <property type="entry name" value="MICROCEPHALIN"/>
    <property type="match status" value="1"/>
</dbReference>
<feature type="region of interest" description="Disordered" evidence="1">
    <location>
        <begin position="371"/>
        <end position="422"/>
    </location>
</feature>
<dbReference type="STRING" id="36050.A0A1B8B4F5"/>
<evidence type="ECO:0000313" key="4">
    <source>
        <dbReference type="Proteomes" id="UP000091967"/>
    </source>
</evidence>
<dbReference type="EMBL" id="LYXU01000001">
    <property type="protein sequence ID" value="OBS27591.1"/>
    <property type="molecule type" value="Genomic_DNA"/>
</dbReference>
<feature type="compositionally biased region" description="Low complexity" evidence="1">
    <location>
        <begin position="578"/>
        <end position="592"/>
    </location>
</feature>
<evidence type="ECO:0000313" key="3">
    <source>
        <dbReference type="EMBL" id="OBS27591.1"/>
    </source>
</evidence>
<feature type="compositionally biased region" description="Low complexity" evidence="1">
    <location>
        <begin position="106"/>
        <end position="120"/>
    </location>
</feature>
<feature type="compositionally biased region" description="Low complexity" evidence="1">
    <location>
        <begin position="142"/>
        <end position="165"/>
    </location>
</feature>
<feature type="compositionally biased region" description="Basic and acidic residues" evidence="1">
    <location>
        <begin position="558"/>
        <end position="569"/>
    </location>
</feature>
<feature type="compositionally biased region" description="Polar residues" evidence="1">
    <location>
        <begin position="261"/>
        <end position="273"/>
    </location>
</feature>
<evidence type="ECO:0000256" key="1">
    <source>
        <dbReference type="SAM" id="MobiDB-lite"/>
    </source>
</evidence>
<dbReference type="Proteomes" id="UP000091967">
    <property type="component" value="Unassembled WGS sequence"/>
</dbReference>
<protein>
    <recommendedName>
        <fullName evidence="2">BRCT domain-containing protein</fullName>
    </recommendedName>
</protein>
<accession>A0A1B8B4F5</accession>
<proteinExistence type="predicted"/>
<feature type="compositionally biased region" description="Acidic residues" evidence="1">
    <location>
        <begin position="489"/>
        <end position="498"/>
    </location>
</feature>
<feature type="domain" description="BRCT" evidence="2">
    <location>
        <begin position="841"/>
        <end position="948"/>
    </location>
</feature>
<sequence>MDSPPKRMTRARAAAKATEPSVKTTKIVTAAARARSTATAGTKSTAAKRKTRADENDEDEEQQREVAVVRRTRGRPRKAGDVEEPEAELEAPAKPTRGRIVKKTATEAPKSTTTTAATAKPMRGRPRKVVATEEPAPAPLKKATTIRTRTTTSSTATKPTTLVKPPLKKSVKFQEPDKENIEPAVEAKEPARTGIRGRPAKRGGAAGSRTTRAAIPVSKDDESEDELAGDMPPVKPMMKSPIKPPTNTLKTQPEHNEEPTESISAPESISNPPSLGAHMLRSPAKRQPASPDKDTLRSPARRIGPIALPGSTMKKSQEGDNQAEDEFSSKNSLLQSAAKRPQSPIKGLNFGVSLQPQQSQSAMKASLLLSPPKRAMPGLKPVTEPRPQDVRALGEPPIMKPLVLGTPSRAPSIRPSDKLMSEEQAELDLDTVEADVFDQPLENLEFPGRLSAVLPRHADPAWKKDMGIVNQPREETEDAEEPQVKPEIVEDVQEEALVEPESTTDAADLTEDEEDSMIVDEDAADEQVVKADTLQETESESDAPTHSPVQEQNPMYQLREKDLEPHDTDSESDDEDAAPTNTVPVTPTPFVRKTPKTSRASIGGFSALADRLGSWKASTPVKIAPLTSGENKAGVLSERVATPKSMDSPASTHFFDDEMTVRAGMEDLQADNTAEIVDPDFDDMDVTEEDVELAQEANEMSLMEPDVIDEVVNTDAFDDTLSEASQEYGDENEIPSSMVPTTPVRPVMKTFNTTTKVPLKPADDSSPSPLKKRSFSASRVPPKRPSGSTRNSSALPYSPKGRKSMPATIPESPSTPPPATPSKSDLWSSLGTPARTPRRDLNPAILRGAVVFVDVYTSEGADASSIFVDLLSQMGAKCMKSWSWNPSGSENDMTSTKVGITHVVFKDGSKRTLEKVRESNGVVQCVGVSWVLDCERLNDWVEESPYKIDTSNIPRGGARRRKSMEPKALANMNGTLVTGPTKGGSRTTPSTPSNRRQSTQWMYTPSEQDEDEEMEDFEWSEAILTPVPKTPAPEAIARYAANLDLESASADDDDDDDLDESPTKDALLMRTCPPKKSIREMGVGLLSQTKDDGVLMRLMAARRKSLQFAPKIGSPLARTWQ</sequence>